<accession>A0A146M6Z6</accession>
<dbReference type="EMBL" id="GDHC01011365">
    <property type="protein sequence ID" value="JAQ07264.1"/>
    <property type="molecule type" value="Transcribed_RNA"/>
</dbReference>
<name>A0A146M6Z6_LYGHE</name>
<sequence length="756" mass="85823">QTVYNLSCKVSTLMALHSTRYSNNLVHRNPVVDCDSDSFTNRTESSNVEYYMIQYLCQKFRQFIHEQLTLSLQQMYMQRQGSTGCVDSCKNRLHTATEVITLVGNGLLKYDYLIRYSDIVFTSLFPSIMDPNAPCYYLLRKSAYMSSNVKLVCDIILLEDFLTTPYYVFVLQQLAYVFTHLRVTIFTTVLHRVTGELTTSVSTGVDPCSTVPHTTPIDSQALLYLSWITQYVMEIEITATSLYSKFVTLYTLIPHRTSYHDDECIAEWFPSKLTYDTTDQHFSLISSLFHTLLYEITYYHHHIRCTTADPPAQQLLLQYHYIFSICERSLLLTLLDVRNNLRTTSMRNLYSETLFSTVGIVLQHEQHRLLSKLTRCLHSTYLATSNEPANLNRQLELQTFQSNLHLILQDVDHPERLASFTKLLVHSDLGVERVVQVIQQYYTHLFRDLVQAWSRDSIDLHVQKYTLAIVAASVDEAELSQLIVAQQVFLLFFKHIYRFAQPSIGILYFASKYGRLMMTALVDAVYNSVNSFSLMYCVVAAVMDCILRQEFCSLMSTQILGPTTVLWTTLLDSISCYRHTSQSPHATMHTHHQLLPTDIPVCGLDTVLLGGGDIIQDTDVHVRFPLHCNLNDQPSSLPSTHTTPFLSSDHRHMLDNNNDTDDDVASVCNPAASSGVCTTPIVDTSATVSRGTTTDAGVLFHPTLESPTSIQCSGSIDLCGFTGDGCNLPRIIERCTQEIQLQYNDTPSREEVFCSP</sequence>
<organism evidence="2">
    <name type="scientific">Lygus hesperus</name>
    <name type="common">Western plant bug</name>
    <dbReference type="NCBI Taxonomy" id="30085"/>
    <lineage>
        <taxon>Eukaryota</taxon>
        <taxon>Metazoa</taxon>
        <taxon>Ecdysozoa</taxon>
        <taxon>Arthropoda</taxon>
        <taxon>Hexapoda</taxon>
        <taxon>Insecta</taxon>
        <taxon>Pterygota</taxon>
        <taxon>Neoptera</taxon>
        <taxon>Paraneoptera</taxon>
        <taxon>Hemiptera</taxon>
        <taxon>Heteroptera</taxon>
        <taxon>Panheteroptera</taxon>
        <taxon>Cimicomorpha</taxon>
        <taxon>Miridae</taxon>
        <taxon>Mirini</taxon>
        <taxon>Lygus</taxon>
    </lineage>
</organism>
<evidence type="ECO:0000313" key="2">
    <source>
        <dbReference type="EMBL" id="JAQ14526.1"/>
    </source>
</evidence>
<reference evidence="2" key="1">
    <citation type="journal article" date="2016" name="Gigascience">
        <title>De novo construction of an expanded transcriptome assembly for the western tarnished plant bug, Lygus hesperus.</title>
        <authorList>
            <person name="Tassone E.E."/>
            <person name="Geib S.M."/>
            <person name="Hall B."/>
            <person name="Fabrick J.A."/>
            <person name="Brent C.S."/>
            <person name="Hull J.J."/>
        </authorList>
    </citation>
    <scope>NUCLEOTIDE SEQUENCE</scope>
</reference>
<dbReference type="EMBL" id="GDHC01004103">
    <property type="protein sequence ID" value="JAQ14526.1"/>
    <property type="molecule type" value="Transcribed_RNA"/>
</dbReference>
<feature type="non-terminal residue" evidence="2">
    <location>
        <position position="1"/>
    </location>
</feature>
<proteinExistence type="predicted"/>
<evidence type="ECO:0000313" key="1">
    <source>
        <dbReference type="EMBL" id="JAQ07264.1"/>
    </source>
</evidence>
<dbReference type="AlphaFoldDB" id="A0A146M6Z6"/>
<protein>
    <submittedName>
        <fullName evidence="2">Uncharacterized protein</fullName>
    </submittedName>
</protein>
<gene>
    <name evidence="1" type="ORF">g.23264</name>
    <name evidence="2" type="ORF">g.23272</name>
</gene>